<accession>A0A518AU96</accession>
<dbReference type="KEGG" id="amuc:Pan181_45370"/>
<evidence type="ECO:0000256" key="2">
    <source>
        <dbReference type="SAM" id="SignalP"/>
    </source>
</evidence>
<dbReference type="Proteomes" id="UP000315750">
    <property type="component" value="Chromosome"/>
</dbReference>
<gene>
    <name evidence="3" type="ORF">Pan181_45370</name>
</gene>
<dbReference type="RefSeq" id="WP_145250053.1">
    <property type="nucleotide sequence ID" value="NZ_CP036278.1"/>
</dbReference>
<proteinExistence type="predicted"/>
<protein>
    <recommendedName>
        <fullName evidence="5">Tetratricopeptide repeat protein</fullName>
    </recommendedName>
</protein>
<dbReference type="EMBL" id="CP036278">
    <property type="protein sequence ID" value="QDU58304.1"/>
    <property type="molecule type" value="Genomic_DNA"/>
</dbReference>
<organism evidence="3 4">
    <name type="scientific">Aeoliella mucimassa</name>
    <dbReference type="NCBI Taxonomy" id="2527972"/>
    <lineage>
        <taxon>Bacteria</taxon>
        <taxon>Pseudomonadati</taxon>
        <taxon>Planctomycetota</taxon>
        <taxon>Planctomycetia</taxon>
        <taxon>Pirellulales</taxon>
        <taxon>Lacipirellulaceae</taxon>
        <taxon>Aeoliella</taxon>
    </lineage>
</organism>
<feature type="signal peptide" evidence="2">
    <location>
        <begin position="1"/>
        <end position="23"/>
    </location>
</feature>
<sequence precursor="true">MRFLLTSLLVGFTCLVLAIPAAARTTMPIGRHGAKFTTDEDWKRRQILPNLGRDQFILGGGRGIFMVIVEAPQLLENEEEFRLTLKNSMAVITVKTRPRGRILYNRKADFGYARAFMDADIDNAELVYSFQLLARDGLRYQIIAWTSRSKADELEKQLTAVVDEFSFPAAGSAWDKKTVPREVTHHLPGVSLSFKIRDSVHQPTEIPQAIFAYGSEDDMHGIFAYEMPGTLANIDYFLDRELQDLNQNDSEEYKEHSRKDVRYGDTPGRCLVAASDTFTVHITVLQLPGNRLLELRYAHSGAPDLKRFDRDLFWDTLKINPVESGLDLPEHYLEVEASALNKYQQEVAELSTDLFAVENSTVLSLTRYDDQRYLIANYHEASLVGPGGKEVLYSTDDWTPMPSIAKWQDVWILADGTGEQIDLESHEPCDLELKPLLLASFEDQLYYVPVIRPEALPGYDSITSGQGDELHVCQVDGTDRLIVQLTNRRITGISIAPSGTDALLRTRPQYDPNSEKYRIDMKLVRVTLATGKTQEMGDWETVECTTSTSRGWLITGTPQHQPRGIYLLDGSGNLTTLLTSDDGMGVEIVDKNLVYCEPDIRETASRLVFRQIELANLEQRGALCQPFCQAVINRLAEQWAAESTADEPLDSPEAIAASLDRASALCEKLVGCPLPTEPLEVDLLCEAMPFEPNLSPDANRLLVMMITRALLDQGAEWIACDDYDSDKWIALDKGVVLNLYAVGYTPASIYTSTYYDSESGLWRPASTLLDEVQGRRLLLGLDAQKIAEASKASVSAGAEKLDLDNVDALGALLDEAPQNLKLRKTVYDHLVTTGRFDQLLQLATPRIAGPNAAAIDYQASFAVRIHQCPDDETATALAEELQQVLRQYPTEPSLYLLLGTLYERLDEAPYPRSRACFNRVIEMGSWSGEGRQAAERLEAINDGPQP</sequence>
<evidence type="ECO:0000256" key="1">
    <source>
        <dbReference type="SAM" id="Coils"/>
    </source>
</evidence>
<feature type="coiled-coil region" evidence="1">
    <location>
        <begin position="333"/>
        <end position="360"/>
    </location>
</feature>
<name>A0A518AU96_9BACT</name>
<evidence type="ECO:0008006" key="5">
    <source>
        <dbReference type="Google" id="ProtNLM"/>
    </source>
</evidence>
<evidence type="ECO:0000313" key="4">
    <source>
        <dbReference type="Proteomes" id="UP000315750"/>
    </source>
</evidence>
<reference evidence="3 4" key="1">
    <citation type="submission" date="2019-02" db="EMBL/GenBank/DDBJ databases">
        <title>Deep-cultivation of Planctomycetes and their phenomic and genomic characterization uncovers novel biology.</title>
        <authorList>
            <person name="Wiegand S."/>
            <person name="Jogler M."/>
            <person name="Boedeker C."/>
            <person name="Pinto D."/>
            <person name="Vollmers J."/>
            <person name="Rivas-Marin E."/>
            <person name="Kohn T."/>
            <person name="Peeters S.H."/>
            <person name="Heuer A."/>
            <person name="Rast P."/>
            <person name="Oberbeckmann S."/>
            <person name="Bunk B."/>
            <person name="Jeske O."/>
            <person name="Meyerdierks A."/>
            <person name="Storesund J.E."/>
            <person name="Kallscheuer N."/>
            <person name="Luecker S."/>
            <person name="Lage O.M."/>
            <person name="Pohl T."/>
            <person name="Merkel B.J."/>
            <person name="Hornburger P."/>
            <person name="Mueller R.-W."/>
            <person name="Bruemmer F."/>
            <person name="Labrenz M."/>
            <person name="Spormann A.M."/>
            <person name="Op den Camp H."/>
            <person name="Overmann J."/>
            <person name="Amann R."/>
            <person name="Jetten M.S.M."/>
            <person name="Mascher T."/>
            <person name="Medema M.H."/>
            <person name="Devos D.P."/>
            <person name="Kaster A.-K."/>
            <person name="Ovreas L."/>
            <person name="Rohde M."/>
            <person name="Galperin M.Y."/>
            <person name="Jogler C."/>
        </authorList>
    </citation>
    <scope>NUCLEOTIDE SEQUENCE [LARGE SCALE GENOMIC DNA]</scope>
    <source>
        <strain evidence="3 4">Pan181</strain>
    </source>
</reference>
<keyword evidence="2" id="KW-0732">Signal</keyword>
<dbReference type="OrthoDB" id="234255at2"/>
<dbReference type="AlphaFoldDB" id="A0A518AU96"/>
<keyword evidence="4" id="KW-1185">Reference proteome</keyword>
<evidence type="ECO:0000313" key="3">
    <source>
        <dbReference type="EMBL" id="QDU58304.1"/>
    </source>
</evidence>
<feature type="chain" id="PRO_5021850625" description="Tetratricopeptide repeat protein" evidence="2">
    <location>
        <begin position="24"/>
        <end position="946"/>
    </location>
</feature>
<keyword evidence="1" id="KW-0175">Coiled coil</keyword>